<evidence type="ECO:0000313" key="9">
    <source>
        <dbReference type="EMBL" id="GKV10990.1"/>
    </source>
</evidence>
<evidence type="ECO:0000256" key="1">
    <source>
        <dbReference type="ARBA" id="ARBA00012552"/>
    </source>
</evidence>
<dbReference type="InterPro" id="IPR035979">
    <property type="entry name" value="RBD_domain_sf"/>
</dbReference>
<evidence type="ECO:0000256" key="2">
    <source>
        <dbReference type="ARBA" id="ARBA00022801"/>
    </source>
</evidence>
<dbReference type="Proteomes" id="UP001054252">
    <property type="component" value="Unassembled WGS sequence"/>
</dbReference>
<dbReference type="Pfam" id="PF08152">
    <property type="entry name" value="GUCT"/>
    <property type="match status" value="1"/>
</dbReference>
<dbReference type="Pfam" id="PF26142">
    <property type="entry name" value="DD_DDX21-DDX50"/>
    <property type="match status" value="1"/>
</dbReference>
<protein>
    <recommendedName>
        <fullName evidence="1">RNA helicase</fullName>
        <ecNumber evidence="1">3.6.4.13</ecNumber>
    </recommendedName>
</protein>
<dbReference type="EC" id="3.6.4.13" evidence="1"/>
<proteinExistence type="predicted"/>
<accession>A0AAV5JKQ1</accession>
<comment type="caution">
    <text evidence="9">The sequence shown here is derived from an EMBL/GenBank/DDBJ whole genome shotgun (WGS) entry which is preliminary data.</text>
</comment>
<gene>
    <name evidence="9" type="ORF">SLEP1_g22280</name>
</gene>
<keyword evidence="4" id="KW-0694">RNA-binding</keyword>
<evidence type="ECO:0000256" key="5">
    <source>
        <dbReference type="ARBA" id="ARBA00047984"/>
    </source>
</evidence>
<dbReference type="GO" id="GO:0016787">
    <property type="term" value="F:hydrolase activity"/>
    <property type="evidence" value="ECO:0007669"/>
    <property type="project" value="UniProtKB-KW"/>
</dbReference>
<feature type="domain" description="DDX21/DDX50 dimerisation" evidence="8">
    <location>
        <begin position="112"/>
        <end position="162"/>
    </location>
</feature>
<evidence type="ECO:0000313" key="10">
    <source>
        <dbReference type="Proteomes" id="UP001054252"/>
    </source>
</evidence>
<evidence type="ECO:0000256" key="6">
    <source>
        <dbReference type="SAM" id="MobiDB-lite"/>
    </source>
</evidence>
<comment type="catalytic activity">
    <reaction evidence="5">
        <text>ATP + H2O = ADP + phosphate + H(+)</text>
        <dbReference type="Rhea" id="RHEA:13065"/>
        <dbReference type="ChEBI" id="CHEBI:15377"/>
        <dbReference type="ChEBI" id="CHEBI:15378"/>
        <dbReference type="ChEBI" id="CHEBI:30616"/>
        <dbReference type="ChEBI" id="CHEBI:43474"/>
        <dbReference type="ChEBI" id="CHEBI:456216"/>
        <dbReference type="EC" id="3.6.4.13"/>
    </reaction>
</comment>
<dbReference type="CDD" id="cd12937">
    <property type="entry name" value="GUCT_RH7_like"/>
    <property type="match status" value="1"/>
</dbReference>
<keyword evidence="3" id="KW-0547">Nucleotide-binding</keyword>
<evidence type="ECO:0000259" key="8">
    <source>
        <dbReference type="Pfam" id="PF26142"/>
    </source>
</evidence>
<evidence type="ECO:0000256" key="4">
    <source>
        <dbReference type="ARBA" id="ARBA00022884"/>
    </source>
</evidence>
<keyword evidence="2" id="KW-0378">Hydrolase</keyword>
<feature type="domain" description="GUCT" evidence="7">
    <location>
        <begin position="165"/>
        <end position="215"/>
    </location>
</feature>
<dbReference type="AlphaFoldDB" id="A0AAV5JKQ1"/>
<dbReference type="InterPro" id="IPR012562">
    <property type="entry name" value="GUCT"/>
</dbReference>
<keyword evidence="3" id="KW-0067">ATP-binding</keyword>
<keyword evidence="3" id="KW-0347">Helicase</keyword>
<dbReference type="GO" id="GO:0003724">
    <property type="term" value="F:RNA helicase activity"/>
    <property type="evidence" value="ECO:0007669"/>
    <property type="project" value="UniProtKB-EC"/>
</dbReference>
<organism evidence="9 10">
    <name type="scientific">Rubroshorea leprosula</name>
    <dbReference type="NCBI Taxonomy" id="152421"/>
    <lineage>
        <taxon>Eukaryota</taxon>
        <taxon>Viridiplantae</taxon>
        <taxon>Streptophyta</taxon>
        <taxon>Embryophyta</taxon>
        <taxon>Tracheophyta</taxon>
        <taxon>Spermatophyta</taxon>
        <taxon>Magnoliopsida</taxon>
        <taxon>eudicotyledons</taxon>
        <taxon>Gunneridae</taxon>
        <taxon>Pentapetalae</taxon>
        <taxon>rosids</taxon>
        <taxon>malvids</taxon>
        <taxon>Malvales</taxon>
        <taxon>Dipterocarpaceae</taxon>
        <taxon>Rubroshorea</taxon>
    </lineage>
</organism>
<dbReference type="GO" id="GO:0005524">
    <property type="term" value="F:ATP binding"/>
    <property type="evidence" value="ECO:0007669"/>
    <property type="project" value="InterPro"/>
</dbReference>
<evidence type="ECO:0000259" key="7">
    <source>
        <dbReference type="Pfam" id="PF08152"/>
    </source>
</evidence>
<reference evidence="9 10" key="1">
    <citation type="journal article" date="2021" name="Commun. Biol.">
        <title>The genome of Shorea leprosula (Dipterocarpaceae) highlights the ecological relevance of drought in aseasonal tropical rainforests.</title>
        <authorList>
            <person name="Ng K.K.S."/>
            <person name="Kobayashi M.J."/>
            <person name="Fawcett J.A."/>
            <person name="Hatakeyama M."/>
            <person name="Paape T."/>
            <person name="Ng C.H."/>
            <person name="Ang C.C."/>
            <person name="Tnah L.H."/>
            <person name="Lee C.T."/>
            <person name="Nishiyama T."/>
            <person name="Sese J."/>
            <person name="O'Brien M.J."/>
            <person name="Copetti D."/>
            <person name="Mohd Noor M.I."/>
            <person name="Ong R.C."/>
            <person name="Putra M."/>
            <person name="Sireger I.Z."/>
            <person name="Indrioko S."/>
            <person name="Kosugi Y."/>
            <person name="Izuno A."/>
            <person name="Isagi Y."/>
            <person name="Lee S.L."/>
            <person name="Shimizu K.K."/>
        </authorList>
    </citation>
    <scope>NUCLEOTIDE SEQUENCE [LARGE SCALE GENOMIC DNA]</scope>
    <source>
        <strain evidence="9">214</strain>
    </source>
</reference>
<dbReference type="GO" id="GO:0003723">
    <property type="term" value="F:RNA binding"/>
    <property type="evidence" value="ECO:0007669"/>
    <property type="project" value="UniProtKB-KW"/>
</dbReference>
<keyword evidence="10" id="KW-1185">Reference proteome</keyword>
<name>A0AAV5JKQ1_9ROSI</name>
<dbReference type="InterPro" id="IPR059027">
    <property type="entry name" value="DD_DDX21-DDX50"/>
</dbReference>
<dbReference type="SUPFAM" id="SSF54928">
    <property type="entry name" value="RNA-binding domain, RBD"/>
    <property type="match status" value="1"/>
</dbReference>
<sequence>MAISSATRGGSRRYPPRGWRFSEYSYPWGGDGALGPCCPASLQLTAHLQLSSKAAVGSSQPASHRGTLPSARHCKSAPLTSSSSKAESSSFSFGCRVASSSAALPHYLCTSVDIAKSAGQEAAETITQVSDSVIPAFKSAAQELLKNSGLSAEDLLAKALAKAAGYTEIKSRSLLTSMEDHVTLLLEAGKPIYTPSFAYGVLRRFLPEEKVESVKEGVGALALLCLLASEVEVLHVLLLS</sequence>
<dbReference type="EMBL" id="BPVZ01000033">
    <property type="protein sequence ID" value="GKV10990.1"/>
    <property type="molecule type" value="Genomic_DNA"/>
</dbReference>
<evidence type="ECO:0000256" key="3">
    <source>
        <dbReference type="ARBA" id="ARBA00022806"/>
    </source>
</evidence>
<feature type="region of interest" description="Disordered" evidence="6">
    <location>
        <begin position="56"/>
        <end position="87"/>
    </location>
</feature>